<dbReference type="GO" id="GO:0006612">
    <property type="term" value="P:protein targeting to membrane"/>
    <property type="evidence" value="ECO:0000318"/>
    <property type="project" value="GO_Central"/>
</dbReference>
<dbReference type="PANTHER" id="PTHR13678">
    <property type="entry name" value="VACUOLAR PROTEIN SORTING-ASSOCIATED PROTEIN 37"/>
    <property type="match status" value="1"/>
</dbReference>
<keyword evidence="5 6" id="KW-0653">Protein transport</keyword>
<evidence type="ECO:0000256" key="8">
    <source>
        <dbReference type="SAM" id="MobiDB-lite"/>
    </source>
</evidence>
<proteinExistence type="inferred from homology"/>
<feature type="compositionally biased region" description="Low complexity" evidence="8">
    <location>
        <begin position="26"/>
        <end position="47"/>
    </location>
</feature>
<dbReference type="PANTHER" id="PTHR13678:SF2">
    <property type="entry name" value="VACUOLAR PROTEIN SORTING-ASSOCIATED PROTEIN 37A"/>
    <property type="match status" value="1"/>
</dbReference>
<evidence type="ECO:0000256" key="7">
    <source>
        <dbReference type="SAM" id="Coils"/>
    </source>
</evidence>
<sequence>MFKFWGSQEQQAQPHPQDGTSQSWYPPSVVSSPGSSHPSTPSSTSSGGYNYFSQSTPHVSPTEASGIINHLKDKSVDELRKLLSDKDAYHQFLLSLDQVKIQNNIRDELRKETLQLARMNLEKEPQIMELRNQCRIIRTTELAAAQEKLSELERQKEEIMKLFSSSSLIQKLQESMRKTEEESEALHQKLLDREVDFGTFVQKYKKLRTTYHRRALIQLSAKTSATG</sequence>
<dbReference type="Gene3D" id="1.10.287.660">
    <property type="entry name" value="Helix hairpin bin"/>
    <property type="match status" value="1"/>
</dbReference>
<dbReference type="InterPro" id="IPR037202">
    <property type="entry name" value="ESCRT_assembly_dom"/>
</dbReference>
<keyword evidence="4" id="KW-0967">Endosome</keyword>
<dbReference type="eggNOG" id="KOG3270">
    <property type="taxonomic scope" value="Eukaryota"/>
</dbReference>
<evidence type="ECO:0000256" key="4">
    <source>
        <dbReference type="ARBA" id="ARBA00022753"/>
    </source>
</evidence>
<feature type="coiled-coil region" evidence="7">
    <location>
        <begin position="142"/>
        <end position="189"/>
    </location>
</feature>
<dbReference type="InParanoid" id="A0A059DFE5"/>
<dbReference type="OrthoDB" id="10260857at2759"/>
<dbReference type="FunCoup" id="A0A059DFE5">
    <property type="interactions" value="1744"/>
</dbReference>
<accession>A0A059DFE5</accession>
<evidence type="ECO:0000256" key="5">
    <source>
        <dbReference type="ARBA" id="ARBA00022927"/>
    </source>
</evidence>
<dbReference type="GO" id="GO:0043162">
    <property type="term" value="P:ubiquitin-dependent protein catabolic process via the multivesicular body sorting pathway"/>
    <property type="evidence" value="ECO:0000318"/>
    <property type="project" value="GO_Central"/>
</dbReference>
<dbReference type="GO" id="GO:0006623">
    <property type="term" value="P:protein targeting to vacuole"/>
    <property type="evidence" value="ECO:0000318"/>
    <property type="project" value="GO_Central"/>
</dbReference>
<dbReference type="KEGG" id="egr:104438802"/>
<feature type="domain" description="VPS37 C-terminal" evidence="9">
    <location>
        <begin position="146"/>
        <end position="227"/>
    </location>
</feature>
<dbReference type="Gramene" id="KCW89302">
    <property type="protein sequence ID" value="KCW89302"/>
    <property type="gene ID" value="EUGRSUZ_A01593"/>
</dbReference>
<feature type="compositionally biased region" description="Polar residues" evidence="8">
    <location>
        <begin position="7"/>
        <end position="25"/>
    </location>
</feature>
<comment type="similarity">
    <text evidence="2">Belongs to the VPS37 family.</text>
</comment>
<name>A0A059DFE5_EUCGR</name>
<keyword evidence="7" id="KW-0175">Coiled coil</keyword>
<evidence type="ECO:0000313" key="10">
    <source>
        <dbReference type="EMBL" id="KCW89302.1"/>
    </source>
</evidence>
<dbReference type="EMBL" id="KK198753">
    <property type="protein sequence ID" value="KCW89302.1"/>
    <property type="molecule type" value="Genomic_DNA"/>
</dbReference>
<dbReference type="GO" id="GO:0000813">
    <property type="term" value="C:ESCRT I complex"/>
    <property type="evidence" value="ECO:0000318"/>
    <property type="project" value="GO_Central"/>
</dbReference>
<comment type="subcellular location">
    <subcellularLocation>
        <location evidence="1">Endosome</location>
    </subcellularLocation>
</comment>
<feature type="region of interest" description="Disordered" evidence="8">
    <location>
        <begin position="1"/>
        <end position="57"/>
    </location>
</feature>
<dbReference type="SUPFAM" id="SSF140111">
    <property type="entry name" value="Endosomal sorting complex assembly domain"/>
    <property type="match status" value="1"/>
</dbReference>
<evidence type="ECO:0000256" key="6">
    <source>
        <dbReference type="PROSITE-ProRule" id="PRU00646"/>
    </source>
</evidence>
<gene>
    <name evidence="10" type="ORF">EUGRSUZ_A01593</name>
</gene>
<keyword evidence="3 6" id="KW-0813">Transport</keyword>
<evidence type="ECO:0000256" key="2">
    <source>
        <dbReference type="ARBA" id="ARBA00007617"/>
    </source>
</evidence>
<dbReference type="AlphaFoldDB" id="A0A059DFE5"/>
<dbReference type="InterPro" id="IPR029012">
    <property type="entry name" value="Helix_hairpin_bin_sf"/>
</dbReference>
<evidence type="ECO:0000256" key="3">
    <source>
        <dbReference type="ARBA" id="ARBA00022448"/>
    </source>
</evidence>
<dbReference type="STRING" id="71139.A0A059DFE5"/>
<dbReference type="OMA" id="YNEVFHS"/>
<dbReference type="Pfam" id="PF07200">
    <property type="entry name" value="Mod_r"/>
    <property type="match status" value="1"/>
</dbReference>
<organism evidence="10">
    <name type="scientific">Eucalyptus grandis</name>
    <name type="common">Flooded gum</name>
    <dbReference type="NCBI Taxonomy" id="71139"/>
    <lineage>
        <taxon>Eukaryota</taxon>
        <taxon>Viridiplantae</taxon>
        <taxon>Streptophyta</taxon>
        <taxon>Embryophyta</taxon>
        <taxon>Tracheophyta</taxon>
        <taxon>Spermatophyta</taxon>
        <taxon>Magnoliopsida</taxon>
        <taxon>eudicotyledons</taxon>
        <taxon>Gunneridae</taxon>
        <taxon>Pentapetalae</taxon>
        <taxon>rosids</taxon>
        <taxon>malvids</taxon>
        <taxon>Myrtales</taxon>
        <taxon>Myrtaceae</taxon>
        <taxon>Myrtoideae</taxon>
        <taxon>Eucalypteae</taxon>
        <taxon>Eucalyptus</taxon>
    </lineage>
</organism>
<evidence type="ECO:0000256" key="1">
    <source>
        <dbReference type="ARBA" id="ARBA00004177"/>
    </source>
</evidence>
<reference evidence="10" key="1">
    <citation type="submission" date="2013-07" db="EMBL/GenBank/DDBJ databases">
        <title>The genome of Eucalyptus grandis.</title>
        <authorList>
            <person name="Schmutz J."/>
            <person name="Hayes R."/>
            <person name="Myburg A."/>
            <person name="Tuskan G."/>
            <person name="Grattapaglia D."/>
            <person name="Rokhsar D.S."/>
        </authorList>
    </citation>
    <scope>NUCLEOTIDE SEQUENCE</scope>
    <source>
        <tissue evidence="10">Leaf extractions</tissue>
    </source>
</reference>
<protein>
    <recommendedName>
        <fullName evidence="9">VPS37 C-terminal domain-containing protein</fullName>
    </recommendedName>
</protein>
<dbReference type="PROSITE" id="PS51314">
    <property type="entry name" value="VPS37_C"/>
    <property type="match status" value="1"/>
</dbReference>
<evidence type="ECO:0000259" key="9">
    <source>
        <dbReference type="PROSITE" id="PS51314"/>
    </source>
</evidence>
<dbReference type="InterPro" id="IPR009851">
    <property type="entry name" value="Mod_r"/>
</dbReference>